<dbReference type="Pfam" id="PF01094">
    <property type="entry name" value="ANF_receptor"/>
    <property type="match status" value="1"/>
</dbReference>
<dbReference type="Pfam" id="PF00003">
    <property type="entry name" value="7tm_3"/>
    <property type="match status" value="1"/>
</dbReference>
<proteinExistence type="predicted"/>
<dbReference type="GO" id="GO:0001641">
    <property type="term" value="F:group II metabotropic glutamate receptor activity"/>
    <property type="evidence" value="ECO:0000318"/>
    <property type="project" value="GO_Central"/>
</dbReference>
<evidence type="ECO:0000256" key="6">
    <source>
        <dbReference type="ARBA" id="ARBA00023136"/>
    </source>
</evidence>
<feature type="signal peptide" evidence="11">
    <location>
        <begin position="1"/>
        <end position="19"/>
    </location>
</feature>
<dbReference type="RefSeq" id="XP_035685559.1">
    <property type="nucleotide sequence ID" value="XM_035829666.1"/>
</dbReference>
<evidence type="ECO:0000256" key="1">
    <source>
        <dbReference type="ARBA" id="ARBA00004651"/>
    </source>
</evidence>
<feature type="chain" id="PRO_5039942752" evidence="11">
    <location>
        <begin position="20"/>
        <end position="927"/>
    </location>
</feature>
<dbReference type="GO" id="GO:0051966">
    <property type="term" value="P:regulation of synaptic transmission, glutamatergic"/>
    <property type="evidence" value="ECO:0000318"/>
    <property type="project" value="GO_Central"/>
</dbReference>
<keyword evidence="2" id="KW-1003">Cell membrane</keyword>
<accession>A0A9J7LPH2</accession>
<dbReference type="PROSITE" id="PS50259">
    <property type="entry name" value="G_PROTEIN_RECEP_F3_4"/>
    <property type="match status" value="1"/>
</dbReference>
<keyword evidence="5" id="KW-0297">G-protein coupled receptor</keyword>
<organism evidence="13 14">
    <name type="scientific">Branchiostoma floridae</name>
    <name type="common">Florida lancelet</name>
    <name type="synonym">Amphioxus</name>
    <dbReference type="NCBI Taxonomy" id="7739"/>
    <lineage>
        <taxon>Eukaryota</taxon>
        <taxon>Metazoa</taxon>
        <taxon>Chordata</taxon>
        <taxon>Cephalochordata</taxon>
        <taxon>Leptocardii</taxon>
        <taxon>Amphioxiformes</taxon>
        <taxon>Branchiostomatidae</taxon>
        <taxon>Branchiostoma</taxon>
    </lineage>
</organism>
<dbReference type="FunFam" id="3.40.50.2300:FF:000145">
    <property type="entry name" value="Glutamate receptor, metabotropic"/>
    <property type="match status" value="1"/>
</dbReference>
<protein>
    <submittedName>
        <fullName evidence="14">Metabotropic glutamate receptor 3-like</fullName>
    </submittedName>
</protein>
<keyword evidence="6 10" id="KW-0472">Membrane</keyword>
<dbReference type="InterPro" id="IPR001828">
    <property type="entry name" value="ANF_lig-bd_rcpt"/>
</dbReference>
<feature type="domain" description="G-protein coupled receptors family 3 profile" evidence="12">
    <location>
        <begin position="610"/>
        <end position="863"/>
    </location>
</feature>
<dbReference type="GO" id="GO:0007216">
    <property type="term" value="P:G protein-coupled glutamate receptor signaling pathway"/>
    <property type="evidence" value="ECO:0000318"/>
    <property type="project" value="GO_Central"/>
</dbReference>
<dbReference type="SUPFAM" id="SSF53822">
    <property type="entry name" value="Periplasmic binding protein-like I"/>
    <property type="match status" value="1"/>
</dbReference>
<evidence type="ECO:0000259" key="12">
    <source>
        <dbReference type="PROSITE" id="PS50259"/>
    </source>
</evidence>
<comment type="subcellular location">
    <subcellularLocation>
        <location evidence="1">Cell membrane</location>
        <topology evidence="1">Multi-pass membrane protein</topology>
    </subcellularLocation>
</comment>
<dbReference type="InterPro" id="IPR011500">
    <property type="entry name" value="GPCR_3_9-Cys_dom"/>
</dbReference>
<dbReference type="InterPro" id="IPR038550">
    <property type="entry name" value="GPCR_3_9-Cys_sf"/>
</dbReference>
<dbReference type="GO" id="GO:0005886">
    <property type="term" value="C:plasma membrane"/>
    <property type="evidence" value="ECO:0000318"/>
    <property type="project" value="GO_Central"/>
</dbReference>
<name>A0A9J7LPH2_BRAFL</name>
<evidence type="ECO:0000256" key="4">
    <source>
        <dbReference type="ARBA" id="ARBA00022989"/>
    </source>
</evidence>
<dbReference type="Pfam" id="PF07562">
    <property type="entry name" value="NCD3G"/>
    <property type="match status" value="1"/>
</dbReference>
<evidence type="ECO:0000256" key="11">
    <source>
        <dbReference type="SAM" id="SignalP"/>
    </source>
</evidence>
<dbReference type="Gene3D" id="3.40.50.2300">
    <property type="match status" value="2"/>
</dbReference>
<dbReference type="OMA" id="ANECVTI"/>
<dbReference type="KEGG" id="bfo:118422149"/>
<feature type="transmembrane region" description="Helical" evidence="10">
    <location>
        <begin position="806"/>
        <end position="830"/>
    </location>
</feature>
<keyword evidence="9" id="KW-0807">Transducer</keyword>
<keyword evidence="3 10" id="KW-0812">Transmembrane</keyword>
<evidence type="ECO:0000256" key="9">
    <source>
        <dbReference type="ARBA" id="ARBA00023224"/>
    </source>
</evidence>
<sequence>MSRTWCVVLLVTFVTTVFGTCYHKDGTVILGGLFPIHGYNGYDQCGPLLGPSRVQRLLAMAQAVDDVNNNPDILSGVTLGYAIFDTCSRESIALNQSLNFIQHHCDKKVSCQSNEELQDQMINESPRCCDIICPSNSSWVLVIEYDVSILLPYYPGRYSNLVGVVGASFSTSSMLVSHVLALQQIPMISYISTSHLLSDKTQYPFFLRTATPDNLQAEAIVDLLQYFNWTYVSLVYSDGGYGFEGMRSLQEEVGQTDICIATIQQICRSSTEGEAENVIRKLQSYAEARVVIMFTTIFETNMLLSASLRLNTTGQFVWVGSDGWGTTTDELSGNELAALGAITFQPATCEGSFAAFHVDRNNPWLGEMIAAGMIQNTTCNLTTDACHTVMAAETDDSIVHYVRDAVFAYAHALDSMMKACGQRVDCLLASSCRGVTLRDTLLNSTFDGSCGRVKFDSNGDVMGKYDVRNLQRRADGGFEHVIIGKWDSIDRSISVDLDRIVWNWTQAPTYPYNHEYPHYHHKPGSSGTKDVDPSDPDVLWVPKSVCSEPCPEDRQRVQLPNPCCWDCVPCPHNHVVVNGTSCVQCSLLETVDANECVTIPPVWLSHSSYTGTILTAISLGGAVSTLVAFFVFVTHHEHPLIKASNKHLSRLILLGLFEGYVHVLVICWKPTYVTCLINRLMFGADFTLIYAPLLTKLNQVYRIFSGASSSVVKPRFIGSHAQVFISVLLVLIQLLLTSVNLILTPTKVMSVPTGSGDERGVELACLTRDNNLNEVVASILYNLFIILLCTYYAFKTRSLPACYNESRFISFQVYTTVVLWVAFIATYFSMSTPINRSICHAGALMVNDTSALICFFGPKIYAVYKGKSTTRVGVSGSGSGVYNGCSTTPCPRPHVSFSPPSSVDATLKRIETAATDVFSLPSTRISD</sequence>
<keyword evidence="7" id="KW-0675">Receptor</keyword>
<evidence type="ECO:0000256" key="10">
    <source>
        <dbReference type="SAM" id="Phobius"/>
    </source>
</evidence>
<reference evidence="13" key="1">
    <citation type="journal article" date="2020" name="Nat. Ecol. Evol.">
        <title>Deeply conserved synteny resolves early events in vertebrate evolution.</title>
        <authorList>
            <person name="Simakov O."/>
            <person name="Marletaz F."/>
            <person name="Yue J.X."/>
            <person name="O'Connell B."/>
            <person name="Jenkins J."/>
            <person name="Brandt A."/>
            <person name="Calef R."/>
            <person name="Tung C.H."/>
            <person name="Huang T.K."/>
            <person name="Schmutz J."/>
            <person name="Satoh N."/>
            <person name="Yu J.K."/>
            <person name="Putnam N.H."/>
            <person name="Green R.E."/>
            <person name="Rokhsar D.S."/>
        </authorList>
    </citation>
    <scope>NUCLEOTIDE SEQUENCE [LARGE SCALE GENOMIC DNA]</scope>
    <source>
        <strain evidence="13">S238N-H82</strain>
    </source>
</reference>
<evidence type="ECO:0000313" key="14">
    <source>
        <dbReference type="RefSeq" id="XP_035685559.1"/>
    </source>
</evidence>
<dbReference type="PRINTS" id="PR00248">
    <property type="entry name" value="GPCRMGR"/>
</dbReference>
<evidence type="ECO:0000256" key="7">
    <source>
        <dbReference type="ARBA" id="ARBA00023170"/>
    </source>
</evidence>
<keyword evidence="13" id="KW-1185">Reference proteome</keyword>
<feature type="transmembrane region" description="Helical" evidence="10">
    <location>
        <begin position="723"/>
        <end position="743"/>
    </location>
</feature>
<dbReference type="InterPro" id="IPR017978">
    <property type="entry name" value="GPCR_3_C"/>
</dbReference>
<evidence type="ECO:0000313" key="13">
    <source>
        <dbReference type="Proteomes" id="UP000001554"/>
    </source>
</evidence>
<reference evidence="14" key="2">
    <citation type="submission" date="2025-08" db="UniProtKB">
        <authorList>
            <consortium name="RefSeq"/>
        </authorList>
    </citation>
    <scope>IDENTIFICATION</scope>
    <source>
        <strain evidence="14">S238N-H82</strain>
        <tissue evidence="14">Testes</tissue>
    </source>
</reference>
<dbReference type="AlphaFoldDB" id="A0A9J7LPH2"/>
<dbReference type="Proteomes" id="UP000001554">
    <property type="component" value="Chromosome 9"/>
</dbReference>
<evidence type="ECO:0000256" key="5">
    <source>
        <dbReference type="ARBA" id="ARBA00023040"/>
    </source>
</evidence>
<keyword evidence="8" id="KW-0325">Glycoprotein</keyword>
<dbReference type="InterPro" id="IPR050726">
    <property type="entry name" value="mGluR"/>
</dbReference>
<feature type="transmembrane region" description="Helical" evidence="10">
    <location>
        <begin position="647"/>
        <end position="665"/>
    </location>
</feature>
<dbReference type="GeneID" id="118422149"/>
<evidence type="ECO:0000256" key="2">
    <source>
        <dbReference type="ARBA" id="ARBA00022475"/>
    </source>
</evidence>
<feature type="transmembrane region" description="Helical" evidence="10">
    <location>
        <begin position="775"/>
        <end position="794"/>
    </location>
</feature>
<dbReference type="InterPro" id="IPR028082">
    <property type="entry name" value="Peripla_BP_I"/>
</dbReference>
<dbReference type="OrthoDB" id="425344at2759"/>
<evidence type="ECO:0000256" key="8">
    <source>
        <dbReference type="ARBA" id="ARBA00023180"/>
    </source>
</evidence>
<keyword evidence="4 10" id="KW-1133">Transmembrane helix</keyword>
<evidence type="ECO:0000256" key="3">
    <source>
        <dbReference type="ARBA" id="ARBA00022692"/>
    </source>
</evidence>
<gene>
    <name evidence="14" type="primary">LOC118422149</name>
</gene>
<keyword evidence="11" id="KW-0732">Signal</keyword>
<dbReference type="PANTHER" id="PTHR24060">
    <property type="entry name" value="METABOTROPIC GLUTAMATE RECEPTOR"/>
    <property type="match status" value="1"/>
</dbReference>
<dbReference type="Gene3D" id="2.10.50.30">
    <property type="entry name" value="GPCR, family 3, nine cysteines domain"/>
    <property type="match status" value="1"/>
</dbReference>
<feature type="transmembrane region" description="Helical" evidence="10">
    <location>
        <begin position="613"/>
        <end position="635"/>
    </location>
</feature>
<dbReference type="InterPro" id="IPR000337">
    <property type="entry name" value="GPCR_3"/>
</dbReference>